<protein>
    <recommendedName>
        <fullName evidence="2">BAH domain-containing protein</fullName>
    </recommendedName>
</protein>
<dbReference type="Pfam" id="PF01426">
    <property type="entry name" value="BAH"/>
    <property type="match status" value="1"/>
</dbReference>
<dbReference type="Gene3D" id="3.30.40.10">
    <property type="entry name" value="Zinc/RING finger domain, C3HC4 (zinc finger)"/>
    <property type="match status" value="1"/>
</dbReference>
<name>A0A9P9DBP3_9HYPO</name>
<dbReference type="EMBL" id="JAGMUV010000029">
    <property type="protein sequence ID" value="KAH7116286.1"/>
    <property type="molecule type" value="Genomic_DNA"/>
</dbReference>
<keyword evidence="4" id="KW-1185">Reference proteome</keyword>
<proteinExistence type="predicted"/>
<dbReference type="InterPro" id="IPR011011">
    <property type="entry name" value="Znf_FYVE_PHD"/>
</dbReference>
<dbReference type="OrthoDB" id="5079729at2759"/>
<feature type="domain" description="BAH" evidence="2">
    <location>
        <begin position="85"/>
        <end position="224"/>
    </location>
</feature>
<evidence type="ECO:0000256" key="1">
    <source>
        <dbReference type="SAM" id="MobiDB-lite"/>
    </source>
</evidence>
<dbReference type="InterPro" id="IPR043151">
    <property type="entry name" value="BAH_sf"/>
</dbReference>
<dbReference type="InterPro" id="IPR013083">
    <property type="entry name" value="Znf_RING/FYVE/PHD"/>
</dbReference>
<dbReference type="Proteomes" id="UP000738349">
    <property type="component" value="Unassembled WGS sequence"/>
</dbReference>
<feature type="region of interest" description="Disordered" evidence="1">
    <location>
        <begin position="13"/>
        <end position="42"/>
    </location>
</feature>
<sequence>MAAGIQGKWHVANGLVGSPSQEKNGYRQRKRKRSPAGTLKAKAQQSPFSLSGTLAQDELIDYYTVEPRQQWDKMSRYNSFILRNRKFERGDFVLVANEITVKKANNARDSKQTTGESSHFWIAYILEIRAADENRVFARVYWMYWPDELPPGTINGKKSIRGRQLYHGRNELIASNHMDVIDVLSVEGPASVKQWMESSDDEFNSDFFWRQRFNYYQKRLTSAQPICRCKLPANPHRRTIGCSICGMWFHEWCLIRDTLERLRNTL</sequence>
<dbReference type="Gene3D" id="2.30.30.490">
    <property type="match status" value="1"/>
</dbReference>
<dbReference type="InterPro" id="IPR001025">
    <property type="entry name" value="BAH_dom"/>
</dbReference>
<dbReference type="SMART" id="SM00439">
    <property type="entry name" value="BAH"/>
    <property type="match status" value="1"/>
</dbReference>
<dbReference type="GO" id="GO:0003682">
    <property type="term" value="F:chromatin binding"/>
    <property type="evidence" value="ECO:0007669"/>
    <property type="project" value="InterPro"/>
</dbReference>
<evidence type="ECO:0000259" key="2">
    <source>
        <dbReference type="PROSITE" id="PS51038"/>
    </source>
</evidence>
<dbReference type="PANTHER" id="PTHR46364">
    <property type="entry name" value="OS08G0421900 PROTEIN"/>
    <property type="match status" value="1"/>
</dbReference>
<dbReference type="AlphaFoldDB" id="A0A9P9DBP3"/>
<reference evidence="3" key="1">
    <citation type="journal article" date="2021" name="Nat. Commun.">
        <title>Genetic determinants of endophytism in the Arabidopsis root mycobiome.</title>
        <authorList>
            <person name="Mesny F."/>
            <person name="Miyauchi S."/>
            <person name="Thiergart T."/>
            <person name="Pickel B."/>
            <person name="Atanasova L."/>
            <person name="Karlsson M."/>
            <person name="Huettel B."/>
            <person name="Barry K.W."/>
            <person name="Haridas S."/>
            <person name="Chen C."/>
            <person name="Bauer D."/>
            <person name="Andreopoulos W."/>
            <person name="Pangilinan J."/>
            <person name="LaButti K."/>
            <person name="Riley R."/>
            <person name="Lipzen A."/>
            <person name="Clum A."/>
            <person name="Drula E."/>
            <person name="Henrissat B."/>
            <person name="Kohler A."/>
            <person name="Grigoriev I.V."/>
            <person name="Martin F.M."/>
            <person name="Hacquard S."/>
        </authorList>
    </citation>
    <scope>NUCLEOTIDE SEQUENCE</scope>
    <source>
        <strain evidence="3">MPI-CAGE-AT-0147</strain>
    </source>
</reference>
<dbReference type="SUPFAM" id="SSF57903">
    <property type="entry name" value="FYVE/PHD zinc finger"/>
    <property type="match status" value="1"/>
</dbReference>
<evidence type="ECO:0000313" key="4">
    <source>
        <dbReference type="Proteomes" id="UP000738349"/>
    </source>
</evidence>
<dbReference type="PROSITE" id="PS51038">
    <property type="entry name" value="BAH"/>
    <property type="match status" value="1"/>
</dbReference>
<dbReference type="CDD" id="cd04370">
    <property type="entry name" value="BAH"/>
    <property type="match status" value="1"/>
</dbReference>
<comment type="caution">
    <text evidence="3">The sequence shown here is derived from an EMBL/GenBank/DDBJ whole genome shotgun (WGS) entry which is preliminary data.</text>
</comment>
<organism evidence="3 4">
    <name type="scientific">Dactylonectria macrodidyma</name>
    <dbReference type="NCBI Taxonomy" id="307937"/>
    <lineage>
        <taxon>Eukaryota</taxon>
        <taxon>Fungi</taxon>
        <taxon>Dikarya</taxon>
        <taxon>Ascomycota</taxon>
        <taxon>Pezizomycotina</taxon>
        <taxon>Sordariomycetes</taxon>
        <taxon>Hypocreomycetidae</taxon>
        <taxon>Hypocreales</taxon>
        <taxon>Nectriaceae</taxon>
        <taxon>Dactylonectria</taxon>
    </lineage>
</organism>
<gene>
    <name evidence="3" type="ORF">EDB81DRAFT_246352</name>
</gene>
<evidence type="ECO:0000313" key="3">
    <source>
        <dbReference type="EMBL" id="KAH7116286.1"/>
    </source>
</evidence>
<accession>A0A9P9DBP3</accession>